<keyword evidence="3" id="KW-1185">Reference proteome</keyword>
<evidence type="ECO:0000256" key="1">
    <source>
        <dbReference type="SAM" id="MobiDB-lite"/>
    </source>
</evidence>
<sequence length="131" mass="14174">MRFRHIDMPPEAASTALQHRRRVLLDRIAGLGNCPDTEFAQQFPSVVDAVEAAFRHEEALLELLGDAGLHPCRAHHASILCALHRTATRVEDGDLERGREVAAALEAILRPPPHAPLPASGAPRQGAPAPH</sequence>
<reference evidence="3" key="1">
    <citation type="journal article" date="2019" name="Int. J. Syst. Evol. Microbiol.">
        <title>The Global Catalogue of Microorganisms (GCM) 10K type strain sequencing project: providing services to taxonomists for standard genome sequencing and annotation.</title>
        <authorList>
            <consortium name="The Broad Institute Genomics Platform"/>
            <consortium name="The Broad Institute Genome Sequencing Center for Infectious Disease"/>
            <person name="Wu L."/>
            <person name="Ma J."/>
        </authorList>
    </citation>
    <scope>NUCLEOTIDE SEQUENCE [LARGE SCALE GENOMIC DNA]</scope>
    <source>
        <strain evidence="3">CCM 7480</strain>
    </source>
</reference>
<organism evidence="2 3">
    <name type="scientific">Massilia haematophila</name>
    <dbReference type="NCBI Taxonomy" id="457923"/>
    <lineage>
        <taxon>Bacteria</taxon>
        <taxon>Pseudomonadati</taxon>
        <taxon>Pseudomonadota</taxon>
        <taxon>Betaproteobacteria</taxon>
        <taxon>Burkholderiales</taxon>
        <taxon>Oxalobacteraceae</taxon>
        <taxon>Telluria group</taxon>
        <taxon>Massilia</taxon>
    </lineage>
</organism>
<dbReference type="Proteomes" id="UP001595665">
    <property type="component" value="Unassembled WGS sequence"/>
</dbReference>
<name>A0ABV7PJF4_9BURK</name>
<protein>
    <recommendedName>
        <fullName evidence="4">Hemerythrin-like domain-containing protein</fullName>
    </recommendedName>
</protein>
<accession>A0ABV7PJF4</accession>
<gene>
    <name evidence="2" type="ORF">ACFOPH_05250</name>
</gene>
<evidence type="ECO:0008006" key="4">
    <source>
        <dbReference type="Google" id="ProtNLM"/>
    </source>
</evidence>
<evidence type="ECO:0000313" key="3">
    <source>
        <dbReference type="Proteomes" id="UP001595665"/>
    </source>
</evidence>
<dbReference type="RefSeq" id="WP_379733979.1">
    <property type="nucleotide sequence ID" value="NZ_JBHRVV010000001.1"/>
</dbReference>
<feature type="region of interest" description="Disordered" evidence="1">
    <location>
        <begin position="111"/>
        <end position="131"/>
    </location>
</feature>
<evidence type="ECO:0000313" key="2">
    <source>
        <dbReference type="EMBL" id="MFC3457651.1"/>
    </source>
</evidence>
<proteinExistence type="predicted"/>
<dbReference type="EMBL" id="JBHRVV010000001">
    <property type="protein sequence ID" value="MFC3457651.1"/>
    <property type="molecule type" value="Genomic_DNA"/>
</dbReference>
<comment type="caution">
    <text evidence="2">The sequence shown here is derived from an EMBL/GenBank/DDBJ whole genome shotgun (WGS) entry which is preliminary data.</text>
</comment>